<evidence type="ECO:0000313" key="2">
    <source>
        <dbReference type="EMBL" id="QDT66810.1"/>
    </source>
</evidence>
<dbReference type="RefSeq" id="WP_231734102.1">
    <property type="nucleotide sequence ID" value="NZ_CP036316.1"/>
</dbReference>
<dbReference type="EMBL" id="CP036316">
    <property type="protein sequence ID" value="QDT66810.1"/>
    <property type="molecule type" value="Genomic_DNA"/>
</dbReference>
<dbReference type="SUPFAM" id="SSF49464">
    <property type="entry name" value="Carboxypeptidase regulatory domain-like"/>
    <property type="match status" value="1"/>
</dbReference>
<proteinExistence type="predicted"/>
<dbReference type="AlphaFoldDB" id="A0A517TEK7"/>
<dbReference type="PROSITE" id="PS51257">
    <property type="entry name" value="PROKAR_LIPOPROTEIN"/>
    <property type="match status" value="1"/>
</dbReference>
<dbReference type="Proteomes" id="UP000319976">
    <property type="component" value="Chromosome"/>
</dbReference>
<evidence type="ECO:0000256" key="1">
    <source>
        <dbReference type="SAM" id="SignalP"/>
    </source>
</evidence>
<sequence length="142" mass="14890" precursor="true">MKYLNGARVMAITAAMFCLLAGCGDDGPSLGTVAGKVALNGEPLPGAQVMFIPVDGGRNSIGNTDSNGEYHLMYVAGKGGALVGDHRVKVTTEKSGTVALDSDEVLAESSRELLPLKYNSKTELTAVVNEGDNRINFELESQ</sequence>
<protein>
    <recommendedName>
        <fullName evidence="4">Carboxypeptidase regulatory-like domain-containing protein</fullName>
    </recommendedName>
</protein>
<organism evidence="2 3">
    <name type="scientific">Calycomorphotria hydatis</name>
    <dbReference type="NCBI Taxonomy" id="2528027"/>
    <lineage>
        <taxon>Bacteria</taxon>
        <taxon>Pseudomonadati</taxon>
        <taxon>Planctomycetota</taxon>
        <taxon>Planctomycetia</taxon>
        <taxon>Planctomycetales</taxon>
        <taxon>Planctomycetaceae</taxon>
        <taxon>Calycomorphotria</taxon>
    </lineage>
</organism>
<feature type="chain" id="PRO_5022234949" description="Carboxypeptidase regulatory-like domain-containing protein" evidence="1">
    <location>
        <begin position="22"/>
        <end position="142"/>
    </location>
</feature>
<name>A0A517TEK7_9PLAN</name>
<accession>A0A517TEK7</accession>
<gene>
    <name evidence="2" type="ORF">V22_40810</name>
</gene>
<dbReference type="InterPro" id="IPR008969">
    <property type="entry name" value="CarboxyPept-like_regulatory"/>
</dbReference>
<evidence type="ECO:0000313" key="3">
    <source>
        <dbReference type="Proteomes" id="UP000319976"/>
    </source>
</evidence>
<evidence type="ECO:0008006" key="4">
    <source>
        <dbReference type="Google" id="ProtNLM"/>
    </source>
</evidence>
<keyword evidence="1" id="KW-0732">Signal</keyword>
<dbReference type="KEGG" id="chya:V22_40810"/>
<feature type="signal peptide" evidence="1">
    <location>
        <begin position="1"/>
        <end position="21"/>
    </location>
</feature>
<reference evidence="2 3" key="1">
    <citation type="submission" date="2019-02" db="EMBL/GenBank/DDBJ databases">
        <title>Deep-cultivation of Planctomycetes and their phenomic and genomic characterization uncovers novel biology.</title>
        <authorList>
            <person name="Wiegand S."/>
            <person name="Jogler M."/>
            <person name="Boedeker C."/>
            <person name="Pinto D."/>
            <person name="Vollmers J."/>
            <person name="Rivas-Marin E."/>
            <person name="Kohn T."/>
            <person name="Peeters S.H."/>
            <person name="Heuer A."/>
            <person name="Rast P."/>
            <person name="Oberbeckmann S."/>
            <person name="Bunk B."/>
            <person name="Jeske O."/>
            <person name="Meyerdierks A."/>
            <person name="Storesund J.E."/>
            <person name="Kallscheuer N."/>
            <person name="Luecker S."/>
            <person name="Lage O.M."/>
            <person name="Pohl T."/>
            <person name="Merkel B.J."/>
            <person name="Hornburger P."/>
            <person name="Mueller R.-W."/>
            <person name="Bruemmer F."/>
            <person name="Labrenz M."/>
            <person name="Spormann A.M."/>
            <person name="Op den Camp H."/>
            <person name="Overmann J."/>
            <person name="Amann R."/>
            <person name="Jetten M.S.M."/>
            <person name="Mascher T."/>
            <person name="Medema M.H."/>
            <person name="Devos D.P."/>
            <person name="Kaster A.-K."/>
            <person name="Ovreas L."/>
            <person name="Rohde M."/>
            <person name="Galperin M.Y."/>
            <person name="Jogler C."/>
        </authorList>
    </citation>
    <scope>NUCLEOTIDE SEQUENCE [LARGE SCALE GENOMIC DNA]</scope>
    <source>
        <strain evidence="2 3">V22</strain>
    </source>
</reference>
<keyword evidence="3" id="KW-1185">Reference proteome</keyword>